<dbReference type="SMART" id="SM01326">
    <property type="entry name" value="PTEN_C2"/>
    <property type="match status" value="1"/>
</dbReference>
<dbReference type="SUPFAM" id="SSF52799">
    <property type="entry name" value="(Phosphotyrosine protein) phosphatases II"/>
    <property type="match status" value="1"/>
</dbReference>
<keyword evidence="10" id="KW-0443">Lipid metabolism</keyword>
<dbReference type="InterPro" id="IPR051281">
    <property type="entry name" value="Dual-spec_lipid-protein_phosph"/>
</dbReference>
<keyword evidence="11" id="KW-0966">Cell projection</keyword>
<evidence type="ECO:0000256" key="10">
    <source>
        <dbReference type="ARBA" id="ARBA00023098"/>
    </source>
</evidence>
<evidence type="ECO:0000256" key="9">
    <source>
        <dbReference type="ARBA" id="ARBA00022912"/>
    </source>
</evidence>
<evidence type="ECO:0000256" key="17">
    <source>
        <dbReference type="ARBA" id="ARBA00043762"/>
    </source>
</evidence>
<evidence type="ECO:0000259" key="22">
    <source>
        <dbReference type="PROSITE" id="PS50056"/>
    </source>
</evidence>
<dbReference type="PANTHER" id="PTHR12305">
    <property type="entry name" value="PHOSPHATASE WITH HOMOLOGY TO TENSIN"/>
    <property type="match status" value="1"/>
</dbReference>
<dbReference type="SMART" id="SM00404">
    <property type="entry name" value="PTPc_motif"/>
    <property type="match status" value="1"/>
</dbReference>
<dbReference type="CDD" id="cd14509">
    <property type="entry name" value="PTP_PTEN"/>
    <property type="match status" value="1"/>
</dbReference>
<evidence type="ECO:0000256" key="1">
    <source>
        <dbReference type="ARBA" id="ARBA00004487"/>
    </source>
</evidence>
<dbReference type="PROSITE" id="PS50056">
    <property type="entry name" value="TYR_PHOSPHATASE_2"/>
    <property type="match status" value="1"/>
</dbReference>
<feature type="domain" description="Tyrosine specific protein phosphatases" evidence="22">
    <location>
        <begin position="102"/>
        <end position="173"/>
    </location>
</feature>
<dbReference type="SMART" id="SM01301">
    <property type="entry name" value="PTPlike_phytase"/>
    <property type="match status" value="1"/>
</dbReference>
<evidence type="ECO:0000256" key="5">
    <source>
        <dbReference type="ARBA" id="ARBA00013064"/>
    </source>
</evidence>
<dbReference type="InterPro" id="IPR045101">
    <property type="entry name" value="PTP_PTEN"/>
</dbReference>
<dbReference type="EC" id="3.1.3.48" evidence="5"/>
<comment type="catalytic activity">
    <reaction evidence="16">
        <text>a 1,2-diacyl-sn-glycero-3-phospho-(1D-myo-inositol-3,4,5-trisphosphate) + H2O = a 1,2-diacyl-sn-glycero-3-phospho-(1D-myo-inositol-4,5-bisphosphate) + phosphate</text>
        <dbReference type="Rhea" id="RHEA:25017"/>
        <dbReference type="ChEBI" id="CHEBI:15377"/>
        <dbReference type="ChEBI" id="CHEBI:43474"/>
        <dbReference type="ChEBI" id="CHEBI:57836"/>
        <dbReference type="ChEBI" id="CHEBI:58456"/>
        <dbReference type="EC" id="3.1.3.67"/>
    </reaction>
    <physiologicalReaction direction="left-to-right" evidence="16">
        <dbReference type="Rhea" id="RHEA:25018"/>
    </physiologicalReaction>
</comment>
<comment type="subcellular location">
    <subcellularLocation>
        <location evidence="1">Cell projection</location>
        <location evidence="1">Neuron projection</location>
    </subcellularLocation>
    <subcellularLocation>
        <location evidence="2">Cytoplasm</location>
    </subcellularLocation>
</comment>
<name>A0ABR2JVY7_9EUKA</name>
<dbReference type="InterPro" id="IPR003595">
    <property type="entry name" value="Tyr_Pase_cat"/>
</dbReference>
<evidence type="ECO:0000313" key="25">
    <source>
        <dbReference type="Proteomes" id="UP001470230"/>
    </source>
</evidence>
<organism evidence="24 25">
    <name type="scientific">Tritrichomonas musculus</name>
    <dbReference type="NCBI Taxonomy" id="1915356"/>
    <lineage>
        <taxon>Eukaryota</taxon>
        <taxon>Metamonada</taxon>
        <taxon>Parabasalia</taxon>
        <taxon>Tritrichomonadida</taxon>
        <taxon>Tritrichomonadidae</taxon>
        <taxon>Tritrichomonas</taxon>
    </lineage>
</organism>
<evidence type="ECO:0000256" key="13">
    <source>
        <dbReference type="ARBA" id="ARBA00034268"/>
    </source>
</evidence>
<evidence type="ECO:0000256" key="7">
    <source>
        <dbReference type="ARBA" id="ARBA00022490"/>
    </source>
</evidence>
<dbReference type="Gene3D" id="2.60.40.1110">
    <property type="match status" value="1"/>
</dbReference>
<evidence type="ECO:0000256" key="20">
    <source>
        <dbReference type="ARBA" id="ARBA00048832"/>
    </source>
</evidence>
<evidence type="ECO:0000256" key="14">
    <source>
        <dbReference type="ARBA" id="ARBA00034338"/>
    </source>
</evidence>
<comment type="catalytic activity">
    <reaction evidence="12">
        <text>1,2-dihexadecanoyl-sn-glycero-3-phospho-(1D-myo-inositol-3,4,5-trisphosphate) + H2O = 1,2-dihexadecanoyl-sn-glycero-3-phospho-(1D-myo-inositol-4,5-bisphosphate) + phosphate</text>
        <dbReference type="Rhea" id="RHEA:43560"/>
        <dbReference type="ChEBI" id="CHEBI:15377"/>
        <dbReference type="ChEBI" id="CHEBI:43474"/>
        <dbReference type="ChEBI" id="CHEBI:83420"/>
        <dbReference type="ChEBI" id="CHEBI:83423"/>
    </reaction>
    <physiologicalReaction direction="left-to-right" evidence="12">
        <dbReference type="Rhea" id="RHEA:43561"/>
    </physiologicalReaction>
</comment>
<dbReference type="Gene3D" id="3.90.190.10">
    <property type="entry name" value="Protein tyrosine phosphatase superfamily"/>
    <property type="match status" value="1"/>
</dbReference>
<keyword evidence="8" id="KW-0378">Hydrolase</keyword>
<evidence type="ECO:0000256" key="18">
    <source>
        <dbReference type="ARBA" id="ARBA00044309"/>
    </source>
</evidence>
<dbReference type="PROSITE" id="PS51181">
    <property type="entry name" value="PPASE_TENSIN"/>
    <property type="match status" value="1"/>
</dbReference>
<evidence type="ECO:0000256" key="4">
    <source>
        <dbReference type="ARBA" id="ARBA00013015"/>
    </source>
</evidence>
<dbReference type="InterPro" id="IPR029023">
    <property type="entry name" value="Tensin_phosphatase"/>
</dbReference>
<accession>A0ABR2JVY7</accession>
<keyword evidence="25" id="KW-1185">Reference proteome</keyword>
<evidence type="ECO:0000256" key="21">
    <source>
        <dbReference type="ARBA" id="ARBA00051341"/>
    </source>
</evidence>
<dbReference type="SUPFAM" id="SSF49562">
    <property type="entry name" value="C2 domain (Calcium/lipid-binding domain, CaLB)"/>
    <property type="match status" value="1"/>
</dbReference>
<dbReference type="InterPro" id="IPR029021">
    <property type="entry name" value="Prot-tyrosine_phosphatase-like"/>
</dbReference>
<dbReference type="PROSITE" id="PS00383">
    <property type="entry name" value="TYR_PHOSPHATASE_1"/>
    <property type="match status" value="1"/>
</dbReference>
<protein>
    <recommendedName>
        <fullName evidence="14">Phosphatidylinositol 3,4,5-trisphosphate 3-phosphatase and dual-specificity protein phosphatase PTEN</fullName>
        <ecNumber evidence="6">3.1.3.16</ecNumber>
        <ecNumber evidence="5">3.1.3.48</ecNumber>
        <ecNumber evidence="4">3.1.3.67</ecNumber>
    </recommendedName>
    <alternativeName>
        <fullName evidence="18">Inositol polyphosphate 3-phosphatase</fullName>
    </alternativeName>
</protein>
<evidence type="ECO:0000256" key="3">
    <source>
        <dbReference type="ARBA" id="ARBA00007881"/>
    </source>
</evidence>
<comment type="catalytic activity">
    <reaction evidence="20">
        <text>O-phospho-L-threonyl-[protein] + H2O = L-threonyl-[protein] + phosphate</text>
        <dbReference type="Rhea" id="RHEA:47004"/>
        <dbReference type="Rhea" id="RHEA-COMP:11060"/>
        <dbReference type="Rhea" id="RHEA-COMP:11605"/>
        <dbReference type="ChEBI" id="CHEBI:15377"/>
        <dbReference type="ChEBI" id="CHEBI:30013"/>
        <dbReference type="ChEBI" id="CHEBI:43474"/>
        <dbReference type="ChEBI" id="CHEBI:61977"/>
        <dbReference type="EC" id="3.1.3.16"/>
    </reaction>
    <physiologicalReaction direction="left-to-right" evidence="20">
        <dbReference type="Rhea" id="RHEA:47005"/>
    </physiologicalReaction>
</comment>
<comment type="similarity">
    <text evidence="3">Belongs to the PTEN phosphatase protein family.</text>
</comment>
<evidence type="ECO:0000259" key="23">
    <source>
        <dbReference type="PROSITE" id="PS51181"/>
    </source>
</evidence>
<evidence type="ECO:0000256" key="11">
    <source>
        <dbReference type="ARBA" id="ARBA00023273"/>
    </source>
</evidence>
<feature type="domain" description="Phosphatase tensin-type" evidence="23">
    <location>
        <begin position="14"/>
        <end position="185"/>
    </location>
</feature>
<dbReference type="InterPro" id="IPR014020">
    <property type="entry name" value="Tensin_C2-dom"/>
</dbReference>
<evidence type="ECO:0000256" key="19">
    <source>
        <dbReference type="ARBA" id="ARBA00047986"/>
    </source>
</evidence>
<comment type="catalytic activity">
    <reaction evidence="21">
        <text>O-phospho-L-tyrosyl-[protein] + H2O = L-tyrosyl-[protein] + phosphate</text>
        <dbReference type="Rhea" id="RHEA:10684"/>
        <dbReference type="Rhea" id="RHEA-COMP:10136"/>
        <dbReference type="Rhea" id="RHEA-COMP:20101"/>
        <dbReference type="ChEBI" id="CHEBI:15377"/>
        <dbReference type="ChEBI" id="CHEBI:43474"/>
        <dbReference type="ChEBI" id="CHEBI:46858"/>
        <dbReference type="ChEBI" id="CHEBI:61978"/>
        <dbReference type="EC" id="3.1.3.48"/>
    </reaction>
    <physiologicalReaction direction="left-to-right" evidence="21">
        <dbReference type="Rhea" id="RHEA:10685"/>
    </physiologicalReaction>
</comment>
<comment type="catalytic activity">
    <reaction evidence="19">
        <text>O-phospho-L-seryl-[protein] + H2O = L-seryl-[protein] + phosphate</text>
        <dbReference type="Rhea" id="RHEA:20629"/>
        <dbReference type="Rhea" id="RHEA-COMP:9863"/>
        <dbReference type="Rhea" id="RHEA-COMP:11604"/>
        <dbReference type="ChEBI" id="CHEBI:15377"/>
        <dbReference type="ChEBI" id="CHEBI:29999"/>
        <dbReference type="ChEBI" id="CHEBI:43474"/>
        <dbReference type="ChEBI" id="CHEBI:83421"/>
        <dbReference type="EC" id="3.1.3.16"/>
    </reaction>
    <physiologicalReaction direction="left-to-right" evidence="19">
        <dbReference type="Rhea" id="RHEA:20630"/>
    </physiologicalReaction>
</comment>
<dbReference type="EC" id="3.1.3.16" evidence="6"/>
<dbReference type="PANTHER" id="PTHR12305:SF81">
    <property type="entry name" value="PHOSPHATIDYLINOSITOL 3,4,5-TRISPHOSPHATE 3-PHOSPHATASE AND DUAL-SPECIFICITY PROTEIN PHOSPHATASE PTEN"/>
    <property type="match status" value="1"/>
</dbReference>
<evidence type="ECO:0000256" key="16">
    <source>
        <dbReference type="ARBA" id="ARBA00043760"/>
    </source>
</evidence>
<gene>
    <name evidence="24" type="ORF">M9Y10_045690</name>
</gene>
<sequence>MLNKIRGAVSKKKKRLQDGEYDLDMAYIGDRIIAMGYPSFGFESYYRNDYKDVRKFLDERHKDKYFVYNLCSERDYDKACFDNRVEKFPFDDHNPPEFDMIRRFCNHAQSWLDADPENIVVVHCKAGKGRTGCMICALMLQIGMFETTQESLQFYGETRTYNAKGVTIPSQRRYVYYYEVYLQSHPQLDQPFISKPCFVTKLHFAIVPQKYFSSDLRVQIMKMDEEVVYEGFGTVAKSPKMHKTNRTMTYYLDDLPEIVGDFRIAAIKSKKVCWFMWFNSSFIRDGEDSFGKVDVDKANKSKNFEDDFRMCVFAHH</sequence>
<dbReference type="InterPro" id="IPR000387">
    <property type="entry name" value="Tyr_Pase_dom"/>
</dbReference>
<proteinExistence type="inferred from homology"/>
<evidence type="ECO:0000256" key="15">
    <source>
        <dbReference type="ARBA" id="ARBA00043734"/>
    </source>
</evidence>
<evidence type="ECO:0000256" key="8">
    <source>
        <dbReference type="ARBA" id="ARBA00022801"/>
    </source>
</evidence>
<evidence type="ECO:0000256" key="2">
    <source>
        <dbReference type="ARBA" id="ARBA00004496"/>
    </source>
</evidence>
<comment type="catalytic activity">
    <reaction evidence="15">
        <text>1D-myo-inositol 1,3,4,5-tetrakisphosphate + H2O = 1D-myo-inositol 1,4,5-trisphosphate + phosphate</text>
        <dbReference type="Rhea" id="RHEA:77155"/>
        <dbReference type="ChEBI" id="CHEBI:15377"/>
        <dbReference type="ChEBI" id="CHEBI:43474"/>
        <dbReference type="ChEBI" id="CHEBI:57895"/>
        <dbReference type="ChEBI" id="CHEBI:203600"/>
    </reaction>
    <physiologicalReaction direction="left-to-right" evidence="15">
        <dbReference type="Rhea" id="RHEA:77156"/>
    </physiologicalReaction>
</comment>
<dbReference type="Pfam" id="PF10409">
    <property type="entry name" value="PTEN_C2"/>
    <property type="match status" value="1"/>
</dbReference>
<dbReference type="EC" id="3.1.3.67" evidence="4"/>
<evidence type="ECO:0000313" key="24">
    <source>
        <dbReference type="EMBL" id="KAK8883042.1"/>
    </source>
</evidence>
<dbReference type="Proteomes" id="UP001470230">
    <property type="component" value="Unassembled WGS sequence"/>
</dbReference>
<dbReference type="InterPro" id="IPR035892">
    <property type="entry name" value="C2_domain_sf"/>
</dbReference>
<keyword evidence="9" id="KW-0904">Protein phosphatase</keyword>
<comment type="catalytic activity">
    <reaction evidence="17">
        <text>1D-myo-inositol 1,3,4,5,6-pentakisphosphate + H2O = 1D-myo-inositol 1,4,5,6-tetrakisphosphate + phosphate</text>
        <dbReference type="Rhea" id="RHEA:77143"/>
        <dbReference type="ChEBI" id="CHEBI:15377"/>
        <dbReference type="ChEBI" id="CHEBI:43474"/>
        <dbReference type="ChEBI" id="CHEBI:57627"/>
        <dbReference type="ChEBI" id="CHEBI:57733"/>
    </reaction>
    <physiologicalReaction direction="left-to-right" evidence="17">
        <dbReference type="Rhea" id="RHEA:77144"/>
    </physiologicalReaction>
</comment>
<evidence type="ECO:0000256" key="12">
    <source>
        <dbReference type="ARBA" id="ARBA00034256"/>
    </source>
</evidence>
<reference evidence="24 25" key="1">
    <citation type="submission" date="2024-04" db="EMBL/GenBank/DDBJ databases">
        <title>Tritrichomonas musculus Genome.</title>
        <authorList>
            <person name="Alves-Ferreira E."/>
            <person name="Grigg M."/>
            <person name="Lorenzi H."/>
            <person name="Galac M."/>
        </authorList>
    </citation>
    <scope>NUCLEOTIDE SEQUENCE [LARGE SCALE GENOMIC DNA]</scope>
    <source>
        <strain evidence="24 25">EAF2021</strain>
    </source>
</reference>
<dbReference type="EMBL" id="JAPFFF010000009">
    <property type="protein sequence ID" value="KAK8883042.1"/>
    <property type="molecule type" value="Genomic_DNA"/>
</dbReference>
<comment type="caution">
    <text evidence="24">The sequence shown here is derived from an EMBL/GenBank/DDBJ whole genome shotgun (WGS) entry which is preliminary data.</text>
</comment>
<dbReference type="InterPro" id="IPR016130">
    <property type="entry name" value="Tyr_Pase_AS"/>
</dbReference>
<dbReference type="Pfam" id="PF22785">
    <property type="entry name" value="Tc-R-P"/>
    <property type="match status" value="1"/>
</dbReference>
<keyword evidence="7" id="KW-0963">Cytoplasm</keyword>
<evidence type="ECO:0000256" key="6">
    <source>
        <dbReference type="ARBA" id="ARBA00013081"/>
    </source>
</evidence>
<comment type="catalytic activity">
    <reaction evidence="13">
        <text>1,2-dioctanoyl-sn-glycero-3-phospho-(1D-myo-inositol-3,4,5-trisphosphate) + H2O = 1,2-dioctanoyl-sn-glycero-3-phospho-(1D-myo-inositol-4,5-bisphosphate) + phosphate</text>
        <dbReference type="Rhea" id="RHEA:43552"/>
        <dbReference type="ChEBI" id="CHEBI:15377"/>
        <dbReference type="ChEBI" id="CHEBI:43474"/>
        <dbReference type="ChEBI" id="CHEBI:83416"/>
        <dbReference type="ChEBI" id="CHEBI:83419"/>
    </reaction>
    <physiologicalReaction direction="left-to-right" evidence="13">
        <dbReference type="Rhea" id="RHEA:43553"/>
    </physiologicalReaction>
</comment>